<evidence type="ECO:0000313" key="2">
    <source>
        <dbReference type="EMBL" id="CAG8458044.1"/>
    </source>
</evidence>
<dbReference type="InterPro" id="IPR036223">
    <property type="entry name" value="CAP_C_sf"/>
</dbReference>
<keyword evidence="3" id="KW-1185">Reference proteome</keyword>
<reference evidence="2" key="1">
    <citation type="submission" date="2021-06" db="EMBL/GenBank/DDBJ databases">
        <authorList>
            <person name="Kallberg Y."/>
            <person name="Tangrot J."/>
            <person name="Rosling A."/>
        </authorList>
    </citation>
    <scope>NUCLEOTIDE SEQUENCE</scope>
    <source>
        <strain evidence="2">BR232B</strain>
    </source>
</reference>
<protein>
    <submittedName>
        <fullName evidence="2">10208_t:CDS:1</fullName>
    </submittedName>
</protein>
<feature type="domain" description="Adenylate cyclase-associated CAP C-terminal" evidence="1">
    <location>
        <begin position="29"/>
        <end position="156"/>
    </location>
</feature>
<dbReference type="GO" id="GO:0007010">
    <property type="term" value="P:cytoskeleton organization"/>
    <property type="evidence" value="ECO:0007669"/>
    <property type="project" value="InterPro"/>
</dbReference>
<dbReference type="InterPro" id="IPR013912">
    <property type="entry name" value="Adenylate_cyclase-assoc_CAP_C"/>
</dbReference>
<sequence>MSQQTESQVNKTVPDEMPSATPILIGRLLSERKFLVDEQAQVKHLDASAIPASSTVYLRNCENGEYFLDSVCTKVMIENCKNLTIIANDKIITSTIEVWKSSNVSFKLNTQVQTVQVDECGTIDIEYDKPSAFHSVVWTATSELKLRILENGEEKYSLITGESIPMQGETNESIEKVNPYQYIIRLINGALKSEELIRAEKGFPITQRELQHWRVVNNIQV</sequence>
<dbReference type="Gene3D" id="2.160.20.70">
    <property type="match status" value="1"/>
</dbReference>
<dbReference type="EMBL" id="CAJVPI010000020">
    <property type="protein sequence ID" value="CAG8458044.1"/>
    <property type="molecule type" value="Genomic_DNA"/>
</dbReference>
<dbReference type="GO" id="GO:0003779">
    <property type="term" value="F:actin binding"/>
    <property type="evidence" value="ECO:0007669"/>
    <property type="project" value="InterPro"/>
</dbReference>
<gene>
    <name evidence="2" type="ORF">PBRASI_LOCUS424</name>
</gene>
<evidence type="ECO:0000313" key="3">
    <source>
        <dbReference type="Proteomes" id="UP000789739"/>
    </source>
</evidence>
<dbReference type="OrthoDB" id="2522835at2759"/>
<proteinExistence type="predicted"/>
<dbReference type="AlphaFoldDB" id="A0A9N8VR59"/>
<organism evidence="2 3">
    <name type="scientific">Paraglomus brasilianum</name>
    <dbReference type="NCBI Taxonomy" id="144538"/>
    <lineage>
        <taxon>Eukaryota</taxon>
        <taxon>Fungi</taxon>
        <taxon>Fungi incertae sedis</taxon>
        <taxon>Mucoromycota</taxon>
        <taxon>Glomeromycotina</taxon>
        <taxon>Glomeromycetes</taxon>
        <taxon>Paraglomerales</taxon>
        <taxon>Paraglomeraceae</taxon>
        <taxon>Paraglomus</taxon>
    </lineage>
</organism>
<dbReference type="Pfam" id="PF08603">
    <property type="entry name" value="CAP_C"/>
    <property type="match status" value="1"/>
</dbReference>
<evidence type="ECO:0000259" key="1">
    <source>
        <dbReference type="Pfam" id="PF08603"/>
    </source>
</evidence>
<comment type="caution">
    <text evidence="2">The sequence shown here is derived from an EMBL/GenBank/DDBJ whole genome shotgun (WGS) entry which is preliminary data.</text>
</comment>
<accession>A0A9N8VR59</accession>
<dbReference type="InterPro" id="IPR016098">
    <property type="entry name" value="CAP/MinC_C"/>
</dbReference>
<dbReference type="Proteomes" id="UP000789739">
    <property type="component" value="Unassembled WGS sequence"/>
</dbReference>
<dbReference type="SUPFAM" id="SSF69340">
    <property type="entry name" value="C-terminal domain of adenylylcyclase associated protein"/>
    <property type="match status" value="1"/>
</dbReference>
<name>A0A9N8VR59_9GLOM</name>